<evidence type="ECO:0000313" key="1">
    <source>
        <dbReference type="EMBL" id="KIA85044.1"/>
    </source>
</evidence>
<organism evidence="1 2">
    <name type="scientific">Kaistella solincola</name>
    <dbReference type="NCBI Taxonomy" id="510955"/>
    <lineage>
        <taxon>Bacteria</taxon>
        <taxon>Pseudomonadati</taxon>
        <taxon>Bacteroidota</taxon>
        <taxon>Flavobacteriia</taxon>
        <taxon>Flavobacteriales</taxon>
        <taxon>Weeksellaceae</taxon>
        <taxon>Chryseobacterium group</taxon>
        <taxon>Kaistella</taxon>
    </lineage>
</organism>
<dbReference type="Proteomes" id="UP000031275">
    <property type="component" value="Unassembled WGS sequence"/>
</dbReference>
<dbReference type="RefSeq" id="WP_039340984.1">
    <property type="nucleotide sequence ID" value="NZ_JSYK01000001.1"/>
</dbReference>
<sequence length="209" mass="24877">MKRSERPKLEIKPTPKEIFYSLITMPKWINLLARNGEEKKYTPFLNLLCNIENLGLSEFPIVKETALQHGFTKVQINRWIKEIYDDIFDLSCSNPELFYKDREIPIEFVFENLGNNAFLSFSLPSVPKIYEEINIRFLNAKLHTYIFWIEEVQYQIADPENTIIIIAKGGICNKYRDFAIDKAMFERKLHFHERWYLTDTEIDDIVLSR</sequence>
<proteinExistence type="predicted"/>
<evidence type="ECO:0000313" key="2">
    <source>
        <dbReference type="Proteomes" id="UP000031275"/>
    </source>
</evidence>
<accession>A0ABR4ZUJ5</accession>
<evidence type="ECO:0008006" key="3">
    <source>
        <dbReference type="Google" id="ProtNLM"/>
    </source>
</evidence>
<name>A0ABR4ZUJ5_9FLAO</name>
<dbReference type="EMBL" id="JSYK01000001">
    <property type="protein sequence ID" value="KIA85044.1"/>
    <property type="molecule type" value="Genomic_DNA"/>
</dbReference>
<keyword evidence="2" id="KW-1185">Reference proteome</keyword>
<protein>
    <recommendedName>
        <fullName evidence="3">DUF2313 domain-containing protein</fullName>
    </recommendedName>
</protein>
<gene>
    <name evidence="1" type="ORF">OA84_00855</name>
</gene>
<reference evidence="1 2" key="1">
    <citation type="submission" date="2014-10" db="EMBL/GenBank/DDBJ databases">
        <title>Kaistella solincola genome.</title>
        <authorList>
            <person name="Newman J.D."/>
        </authorList>
    </citation>
    <scope>NUCLEOTIDE SEQUENCE [LARGE SCALE GENOMIC DNA]</scope>
    <source>
        <strain evidence="1 2">DSM 22468</strain>
    </source>
</reference>
<comment type="caution">
    <text evidence="1">The sequence shown here is derived from an EMBL/GenBank/DDBJ whole genome shotgun (WGS) entry which is preliminary data.</text>
</comment>